<feature type="transmembrane region" description="Helical" evidence="3">
    <location>
        <begin position="486"/>
        <end position="506"/>
    </location>
</feature>
<dbReference type="Gene3D" id="3.10.350.10">
    <property type="entry name" value="LysM domain"/>
    <property type="match status" value="1"/>
</dbReference>
<feature type="chain" id="PRO_5009273519" evidence="4">
    <location>
        <begin position="24"/>
        <end position="979"/>
    </location>
</feature>
<dbReference type="EMBL" id="LT629787">
    <property type="protein sequence ID" value="SDU01422.1"/>
    <property type="molecule type" value="Genomic_DNA"/>
</dbReference>
<dbReference type="InterPro" id="IPR020011">
    <property type="entry name" value="FimV_C"/>
</dbReference>
<gene>
    <name evidence="6" type="ORF">SAMN05216210_1227</name>
</gene>
<dbReference type="InterPro" id="IPR038440">
    <property type="entry name" value="FimV_C_sf"/>
</dbReference>
<protein>
    <submittedName>
        <fullName evidence="6">Pilus assembly protein FimV</fullName>
    </submittedName>
</protein>
<feature type="compositionally biased region" description="Acidic residues" evidence="2">
    <location>
        <begin position="848"/>
        <end position="863"/>
    </location>
</feature>
<feature type="compositionally biased region" description="Polar residues" evidence="2">
    <location>
        <begin position="170"/>
        <end position="179"/>
    </location>
</feature>
<evidence type="ECO:0000256" key="4">
    <source>
        <dbReference type="SAM" id="SignalP"/>
    </source>
</evidence>
<feature type="signal peptide" evidence="4">
    <location>
        <begin position="1"/>
        <end position="23"/>
    </location>
</feature>
<evidence type="ECO:0000256" key="3">
    <source>
        <dbReference type="SAM" id="Phobius"/>
    </source>
</evidence>
<evidence type="ECO:0000256" key="1">
    <source>
        <dbReference type="SAM" id="Coils"/>
    </source>
</evidence>
<evidence type="ECO:0000259" key="5">
    <source>
        <dbReference type="Pfam" id="PF25800"/>
    </source>
</evidence>
<feature type="compositionally biased region" description="Low complexity" evidence="2">
    <location>
        <begin position="263"/>
        <end position="274"/>
    </location>
</feature>
<accession>A0A1H2F244</accession>
<evidence type="ECO:0000313" key="6">
    <source>
        <dbReference type="EMBL" id="SDU01422.1"/>
    </source>
</evidence>
<feature type="compositionally biased region" description="Low complexity" evidence="2">
    <location>
        <begin position="137"/>
        <end position="155"/>
    </location>
</feature>
<dbReference type="InterPro" id="IPR036779">
    <property type="entry name" value="LysM_dom_sf"/>
</dbReference>
<keyword evidence="3" id="KW-0472">Membrane</keyword>
<reference evidence="7" key="1">
    <citation type="submission" date="2016-10" db="EMBL/GenBank/DDBJ databases">
        <authorList>
            <person name="Varghese N."/>
            <person name="Submissions S."/>
        </authorList>
    </citation>
    <scope>NUCLEOTIDE SEQUENCE [LARGE SCALE GENOMIC DNA]</scope>
    <source>
        <strain evidence="7">CECT 8338</strain>
    </source>
</reference>
<dbReference type="InterPro" id="IPR057840">
    <property type="entry name" value="FimV_N"/>
</dbReference>
<feature type="compositionally biased region" description="Acidic residues" evidence="2">
    <location>
        <begin position="915"/>
        <end position="924"/>
    </location>
</feature>
<feature type="compositionally biased region" description="Acidic residues" evidence="2">
    <location>
        <begin position="800"/>
        <end position="828"/>
    </location>
</feature>
<organism evidence="6 7">
    <name type="scientific">Halopseudomonas salegens</name>
    <dbReference type="NCBI Taxonomy" id="1434072"/>
    <lineage>
        <taxon>Bacteria</taxon>
        <taxon>Pseudomonadati</taxon>
        <taxon>Pseudomonadota</taxon>
        <taxon>Gammaproteobacteria</taxon>
        <taxon>Pseudomonadales</taxon>
        <taxon>Pseudomonadaceae</taxon>
        <taxon>Halopseudomonas</taxon>
    </lineage>
</organism>
<feature type="domain" description="FimV N-terminal" evidence="5">
    <location>
        <begin position="24"/>
        <end position="131"/>
    </location>
</feature>
<feature type="region of interest" description="Disordered" evidence="2">
    <location>
        <begin position="263"/>
        <end position="297"/>
    </location>
</feature>
<dbReference type="InterPro" id="IPR020012">
    <property type="entry name" value="LysM_FimV"/>
</dbReference>
<evidence type="ECO:0000256" key="2">
    <source>
        <dbReference type="SAM" id="MobiDB-lite"/>
    </source>
</evidence>
<keyword evidence="1" id="KW-0175">Coiled coil</keyword>
<dbReference type="AlphaFoldDB" id="A0A1H2F244"/>
<dbReference type="Gene3D" id="1.20.58.2200">
    <property type="match status" value="1"/>
</dbReference>
<name>A0A1H2F244_9GAMM</name>
<evidence type="ECO:0000313" key="7">
    <source>
        <dbReference type="Proteomes" id="UP000243924"/>
    </source>
</evidence>
<feature type="region of interest" description="Disordered" evidence="2">
    <location>
        <begin position="135"/>
        <end position="186"/>
    </location>
</feature>
<sequence length="979" mass="104820">MVRKLVIAVAAASALMSGNMAHALGVGDINLRSALNQPLDAEIQLLQVRDLESTEIIPRLASPDDFGRAGIERPFFLTDLTFTPVVGEDGRAFIRVTSNQPVREPFVNFLLEVRWPSGRVLREFTLLIDPPTYQARPVTSPSVTPASASAPASAPRAEQPSRRTDASPARQASTRSSVPEQPGMVTVGQNDTLWVLAQRNRPQNASVHQTMLAIQDLNPDAFIDNNINRLRNNQRLQMPDTQQATQRSQGEAIAAVAQQNADWQSARQAASQRQLDARQRDTAAPAPAESDGGDTLRLVAGNDQSAASATDSGDGDNQQPLRDQLDQAKEQLDAAERERAEMDDRLSEIQGQLETAQRLLELKDAQLAALQEELGATPETPDILPEVDAELADVEAEASELDLTAVQTLDDPRTSAIGPENEQVVTDEMTAPEVFVEEQTPAAEPAAEPADVVAADEPAAPPAETTPETSEGGADAMLQRLLQNPVVLYTGAGLALIVLLLILMALSRRNARREEEMADNFIAQASREQAAEAEQDDDFNVALASFDEEAEDDGEDALVAAEGLLAYGKLDEARDLLVRALEQEPDRSDLRLKLMEVEALRENAAGYAEQGTALRAEGGNEPSLNALDQRFPAVAAAAAALAGAGAVAAETDADNDLADADFFSTDDQAGASSESDELDAEFDLGELAGEDELSSLADSGDNASADELDLDFDLEDGLGDELSRTEPDAESVGIDLEADDLAAELDGTLDTAGTQDDVKTDQQAPADSNLDSLDADFDLSLTDDLPEEDLELSLGSNDETATDEVDELSLPESDDLMLDWSLDDDAVEGTDSPVTAPDTLETARAETGDNDSLSDDELLDFESEFNAAMSEDDASTSLDAEETAESTADALEATPEQPVDAQTQTNVEKPADMDASMDDDDDFDFLSGTDETATKLDLARAYVEMGDQEGARDILNEVVDEGSEQQQQEARGLLEQLDN</sequence>
<dbReference type="STRING" id="1434072.SAMN05216210_1227"/>
<keyword evidence="3" id="KW-0812">Transmembrane</keyword>
<feature type="compositionally biased region" description="Low complexity" evidence="2">
    <location>
        <begin position="885"/>
        <end position="894"/>
    </location>
</feature>
<dbReference type="RefSeq" id="WP_092385144.1">
    <property type="nucleotide sequence ID" value="NZ_LT629787.1"/>
</dbReference>
<keyword evidence="3" id="KW-1133">Transmembrane helix</keyword>
<dbReference type="Proteomes" id="UP000243924">
    <property type="component" value="Chromosome I"/>
</dbReference>
<keyword evidence="4" id="KW-0732">Signal</keyword>
<keyword evidence="7" id="KW-1185">Reference proteome</keyword>
<feature type="coiled-coil region" evidence="1">
    <location>
        <begin position="318"/>
        <end position="373"/>
    </location>
</feature>
<proteinExistence type="predicted"/>
<dbReference type="NCBIfam" id="TIGR03504">
    <property type="entry name" value="FimV_Cterm"/>
    <property type="match status" value="1"/>
</dbReference>
<feature type="compositionally biased region" description="Acidic residues" evidence="2">
    <location>
        <begin position="870"/>
        <end position="884"/>
    </location>
</feature>
<dbReference type="Pfam" id="PF25800">
    <property type="entry name" value="FimV_N"/>
    <property type="match status" value="1"/>
</dbReference>
<feature type="region of interest" description="Disordered" evidence="2">
    <location>
        <begin position="717"/>
        <end position="928"/>
    </location>
</feature>
<feature type="region of interest" description="Disordered" evidence="2">
    <location>
        <begin position="960"/>
        <end position="979"/>
    </location>
</feature>
<feature type="compositionally biased region" description="Low complexity" evidence="2">
    <location>
        <begin position="767"/>
        <end position="783"/>
    </location>
</feature>
<dbReference type="OrthoDB" id="5298707at2"/>
<dbReference type="NCBIfam" id="TIGR03505">
    <property type="entry name" value="FimV_core"/>
    <property type="match status" value="1"/>
</dbReference>